<organism evidence="3">
    <name type="scientific">Desulfitobacterium hafniense</name>
    <name type="common">Desulfitobacterium frappieri</name>
    <dbReference type="NCBI Taxonomy" id="49338"/>
    <lineage>
        <taxon>Bacteria</taxon>
        <taxon>Bacillati</taxon>
        <taxon>Bacillota</taxon>
        <taxon>Clostridia</taxon>
        <taxon>Eubacteriales</taxon>
        <taxon>Desulfitobacteriaceae</taxon>
        <taxon>Desulfitobacterium</taxon>
    </lineage>
</organism>
<evidence type="ECO:0000259" key="2">
    <source>
        <dbReference type="PROSITE" id="PS51411"/>
    </source>
</evidence>
<gene>
    <name evidence="4" type="ORF">AT727_14835</name>
    <name evidence="3" type="ORF">DPCES_0215</name>
</gene>
<dbReference type="Pfam" id="PF04468">
    <property type="entry name" value="PSP1"/>
    <property type="match status" value="1"/>
</dbReference>
<dbReference type="NCBIfam" id="NF041131">
    <property type="entry name" value="RicT_YaaT_fam"/>
    <property type="match status" value="1"/>
</dbReference>
<reference evidence="3" key="1">
    <citation type="submission" date="2014-07" db="EMBL/GenBank/DDBJ databases">
        <authorList>
            <person name="Hornung V.Bastian."/>
        </authorList>
    </citation>
    <scope>NUCLEOTIDE SEQUENCE</scope>
    <source>
        <strain evidence="3">PCE-S</strain>
    </source>
</reference>
<name>A0A098AVI5_DESHA</name>
<accession>A0A098AVI5</accession>
<evidence type="ECO:0000313" key="4">
    <source>
        <dbReference type="EMBL" id="KTE93284.1"/>
    </source>
</evidence>
<dbReference type="EMBL" id="LOCK01000002">
    <property type="protein sequence ID" value="KTE93284.1"/>
    <property type="molecule type" value="Genomic_DNA"/>
</dbReference>
<dbReference type="PANTHER" id="PTHR43830">
    <property type="entry name" value="PROTEIN PSP1"/>
    <property type="match status" value="1"/>
</dbReference>
<dbReference type="RefSeq" id="WP_005815014.1">
    <property type="nucleotide sequence ID" value="NZ_CABKQQ010000054.1"/>
</dbReference>
<evidence type="ECO:0000313" key="3">
    <source>
        <dbReference type="EMBL" id="CDX00102.1"/>
    </source>
</evidence>
<dbReference type="Proteomes" id="UP000054623">
    <property type="component" value="Unassembled WGS sequence"/>
</dbReference>
<dbReference type="EMBL" id="LK996017">
    <property type="protein sequence ID" value="CDX00102.1"/>
    <property type="molecule type" value="Genomic_DNA"/>
</dbReference>
<dbReference type="InterPro" id="IPR047767">
    <property type="entry name" value="PSP1-like"/>
</dbReference>
<dbReference type="OMA" id="YGGLGPC"/>
<reference evidence="4 5" key="2">
    <citation type="submission" date="2015-12" db="EMBL/GenBank/DDBJ databases">
        <title>Draft Genome Sequence of Desulfitobacterium hafniense Strain DH, a Sulfate-reducing Bacterium Isolated from Paddy Soils.</title>
        <authorList>
            <person name="Bao P."/>
            <person name="Zhang X."/>
            <person name="Li G."/>
        </authorList>
    </citation>
    <scope>NUCLEOTIDE SEQUENCE [LARGE SCALE GENOMIC DNA]</scope>
    <source>
        <strain evidence="4 5">DH</strain>
    </source>
</reference>
<evidence type="ECO:0000256" key="1">
    <source>
        <dbReference type="SAM" id="MobiDB-lite"/>
    </source>
</evidence>
<dbReference type="GO" id="GO:0005737">
    <property type="term" value="C:cytoplasm"/>
    <property type="evidence" value="ECO:0007669"/>
    <property type="project" value="TreeGrafter"/>
</dbReference>
<evidence type="ECO:0000313" key="5">
    <source>
        <dbReference type="Proteomes" id="UP000054623"/>
    </source>
</evidence>
<feature type="domain" description="PSP1 C-terminal" evidence="2">
    <location>
        <begin position="61"/>
        <end position="146"/>
    </location>
</feature>
<dbReference type="PATRIC" id="fig|49338.4.peg.229"/>
<protein>
    <submittedName>
        <fullName evidence="4">Stage 0 sporulation family protein</fullName>
    </submittedName>
    <submittedName>
        <fullName evidence="3">Stage 0 sporulation protein YaaT</fullName>
    </submittedName>
</protein>
<dbReference type="OrthoDB" id="9779344at2"/>
<dbReference type="InterPro" id="IPR007557">
    <property type="entry name" value="PSP1_C"/>
</dbReference>
<proteinExistence type="predicted"/>
<dbReference type="PROSITE" id="PS51411">
    <property type="entry name" value="PSP1_C"/>
    <property type="match status" value="1"/>
</dbReference>
<dbReference type="AlphaFoldDB" id="A0A098AVI5"/>
<sequence length="282" mass="31504">MVEVVGVRFKRAGKIYYFSTGDLALNANDKVIVETARGVEYGECVLAPRQVPEADVVMPLKPVIRKATPEDERIVEVNRTKEKEAFDICLKKIGDHQLPMKLVDVEYTFDGNKIIFSFTAEGRVDFRELVKDLASIFRTRIELRQIGVRDEAKMLGGIGSCGRVLCCSSFLGDFEPVSIRMAKDQKLSLNPTKISGICGRLMCCLKYENGAYDESHCKGQCGKQCHQREEDILVLSEESVLKALEEQELKGERGSAVPTAGKGRQEGRHKKGEKNRGKSEKV</sequence>
<feature type="region of interest" description="Disordered" evidence="1">
    <location>
        <begin position="246"/>
        <end position="282"/>
    </location>
</feature>
<dbReference type="PANTHER" id="PTHR43830:SF3">
    <property type="entry name" value="PROTEIN PSP1"/>
    <property type="match status" value="1"/>
</dbReference>